<organism evidence="2 3">
    <name type="scientific">Ceutorhynchus assimilis</name>
    <name type="common">cabbage seed weevil</name>
    <dbReference type="NCBI Taxonomy" id="467358"/>
    <lineage>
        <taxon>Eukaryota</taxon>
        <taxon>Metazoa</taxon>
        <taxon>Ecdysozoa</taxon>
        <taxon>Arthropoda</taxon>
        <taxon>Hexapoda</taxon>
        <taxon>Insecta</taxon>
        <taxon>Pterygota</taxon>
        <taxon>Neoptera</taxon>
        <taxon>Endopterygota</taxon>
        <taxon>Coleoptera</taxon>
        <taxon>Polyphaga</taxon>
        <taxon>Cucujiformia</taxon>
        <taxon>Curculionidae</taxon>
        <taxon>Ceutorhynchinae</taxon>
        <taxon>Ceutorhynchus</taxon>
    </lineage>
</organism>
<reference evidence="2" key="1">
    <citation type="submission" date="2022-01" db="EMBL/GenBank/DDBJ databases">
        <authorList>
            <person name="King R."/>
        </authorList>
    </citation>
    <scope>NUCLEOTIDE SEQUENCE</scope>
</reference>
<dbReference type="EMBL" id="OU892288">
    <property type="protein sequence ID" value="CAG9762665.1"/>
    <property type="molecule type" value="Genomic_DNA"/>
</dbReference>
<dbReference type="AlphaFoldDB" id="A0A9N9MDJ5"/>
<accession>A0A9N9MDJ5</accession>
<feature type="domain" description="MADF" evidence="1">
    <location>
        <begin position="8"/>
        <end position="96"/>
    </location>
</feature>
<name>A0A9N9MDJ5_9CUCU</name>
<gene>
    <name evidence="2" type="ORF">CEUTPL_LOCUS3340</name>
</gene>
<keyword evidence="3" id="KW-1185">Reference proteome</keyword>
<dbReference type="Proteomes" id="UP001152799">
    <property type="component" value="Chromosome 12"/>
</dbReference>
<proteinExistence type="predicted"/>
<protein>
    <recommendedName>
        <fullName evidence="1">MADF domain-containing protein</fullName>
    </recommendedName>
</protein>
<dbReference type="OrthoDB" id="10051975at2759"/>
<evidence type="ECO:0000313" key="3">
    <source>
        <dbReference type="Proteomes" id="UP001152799"/>
    </source>
</evidence>
<evidence type="ECO:0000313" key="2">
    <source>
        <dbReference type="EMBL" id="CAG9762665.1"/>
    </source>
</evidence>
<dbReference type="Pfam" id="PF10545">
    <property type="entry name" value="MADF_DNA_bdg"/>
    <property type="match status" value="1"/>
</dbReference>
<evidence type="ECO:0000259" key="1">
    <source>
        <dbReference type="PROSITE" id="PS51029"/>
    </source>
</evidence>
<dbReference type="PROSITE" id="PS51029">
    <property type="entry name" value="MADF"/>
    <property type="match status" value="1"/>
</dbReference>
<dbReference type="InterPro" id="IPR006578">
    <property type="entry name" value="MADF-dom"/>
</dbReference>
<sequence>MNNEKCRLLIQLHGAKDLLWNSKSPHYHNKSLRQDVWNEISAILELPTPDLRRKWLRFRRPIEERNLGWLKVLLLVLTSTTQNVTPYANYDTEPITPSAENSAGKQVEIAKDIYNIPNIPSIRKIKKKNNKY</sequence>